<dbReference type="AlphaFoldDB" id="A0A9W8ZRK3"/>
<organism evidence="2 3">
    <name type="scientific">Lentinula aciculospora</name>
    <dbReference type="NCBI Taxonomy" id="153920"/>
    <lineage>
        <taxon>Eukaryota</taxon>
        <taxon>Fungi</taxon>
        <taxon>Dikarya</taxon>
        <taxon>Basidiomycota</taxon>
        <taxon>Agaricomycotina</taxon>
        <taxon>Agaricomycetes</taxon>
        <taxon>Agaricomycetidae</taxon>
        <taxon>Agaricales</taxon>
        <taxon>Marasmiineae</taxon>
        <taxon>Omphalotaceae</taxon>
        <taxon>Lentinula</taxon>
    </lineage>
</organism>
<feature type="compositionally biased region" description="Low complexity" evidence="1">
    <location>
        <begin position="62"/>
        <end position="76"/>
    </location>
</feature>
<keyword evidence="3" id="KW-1185">Reference proteome</keyword>
<feature type="compositionally biased region" description="Low complexity" evidence="1">
    <location>
        <begin position="30"/>
        <end position="43"/>
    </location>
</feature>
<evidence type="ECO:0008006" key="4">
    <source>
        <dbReference type="Google" id="ProtNLM"/>
    </source>
</evidence>
<gene>
    <name evidence="2" type="ORF">J3R30DRAFT_2947991</name>
</gene>
<feature type="compositionally biased region" description="Basic and acidic residues" evidence="1">
    <location>
        <begin position="235"/>
        <end position="245"/>
    </location>
</feature>
<proteinExistence type="predicted"/>
<evidence type="ECO:0000313" key="2">
    <source>
        <dbReference type="EMBL" id="KAJ4465050.1"/>
    </source>
</evidence>
<dbReference type="OrthoDB" id="3066103at2759"/>
<reference evidence="2" key="1">
    <citation type="submission" date="2022-08" db="EMBL/GenBank/DDBJ databases">
        <title>A Global Phylogenomic Analysis of the Shiitake Genus Lentinula.</title>
        <authorList>
            <consortium name="DOE Joint Genome Institute"/>
            <person name="Sierra-Patev S."/>
            <person name="Min B."/>
            <person name="Naranjo-Ortiz M."/>
            <person name="Looney B."/>
            <person name="Konkel Z."/>
            <person name="Slot J.C."/>
            <person name="Sakamoto Y."/>
            <person name="Steenwyk J.L."/>
            <person name="Rokas A."/>
            <person name="Carro J."/>
            <person name="Camarero S."/>
            <person name="Ferreira P."/>
            <person name="Molpeceres G."/>
            <person name="Ruiz-Duenas F.J."/>
            <person name="Serrano A."/>
            <person name="Henrissat B."/>
            <person name="Drula E."/>
            <person name="Hughes K.W."/>
            <person name="Mata J.L."/>
            <person name="Ishikawa N.K."/>
            <person name="Vargas-Isla R."/>
            <person name="Ushijima S."/>
            <person name="Smith C.A."/>
            <person name="Ahrendt S."/>
            <person name="Andreopoulos W."/>
            <person name="He G."/>
            <person name="Labutti K."/>
            <person name="Lipzen A."/>
            <person name="Ng V."/>
            <person name="Riley R."/>
            <person name="Sandor L."/>
            <person name="Barry K."/>
            <person name="Martinez A.T."/>
            <person name="Xiao Y."/>
            <person name="Gibbons J.G."/>
            <person name="Terashima K."/>
            <person name="Grigoriev I.V."/>
            <person name="Hibbett D.S."/>
        </authorList>
    </citation>
    <scope>NUCLEOTIDE SEQUENCE</scope>
    <source>
        <strain evidence="2">JLM2183</strain>
    </source>
</reference>
<protein>
    <recommendedName>
        <fullName evidence="4">Pal1-domain-containing protein</fullName>
    </recommendedName>
</protein>
<evidence type="ECO:0000313" key="3">
    <source>
        <dbReference type="Proteomes" id="UP001150266"/>
    </source>
</evidence>
<feature type="region of interest" description="Disordered" evidence="1">
    <location>
        <begin position="134"/>
        <end position="245"/>
    </location>
</feature>
<comment type="caution">
    <text evidence="2">The sequence shown here is derived from an EMBL/GenBank/DDBJ whole genome shotgun (WGS) entry which is preliminary data.</text>
</comment>
<feature type="compositionally biased region" description="Basic and acidic residues" evidence="1">
    <location>
        <begin position="151"/>
        <end position="174"/>
    </location>
</feature>
<evidence type="ECO:0000256" key="1">
    <source>
        <dbReference type="SAM" id="MobiDB-lite"/>
    </source>
</evidence>
<dbReference type="Proteomes" id="UP001150266">
    <property type="component" value="Unassembled WGS sequence"/>
</dbReference>
<accession>A0A9W8ZRK3</accession>
<dbReference type="EMBL" id="JAOTPV010000094">
    <property type="protein sequence ID" value="KAJ4465050.1"/>
    <property type="molecule type" value="Genomic_DNA"/>
</dbReference>
<sequence>MHYFPPPRPRAGMTPVYLPPIETHALQDITHSSPPHGSSSSPTHPSPHTPFRSISGVSGIQTPATASTTAESSPDTAMRTAMLPIVPGEDLPLSSTGPSRTGSGAKGFWANLRQRTSMQRTSNVPGAFIYTGENAGLPSRGRPIEGDGGDNVDRENAVRKGEVEVHPEDVEAYAKSRARQIVRAHTRSRKTKKKPKPKRVKDDTDIESDLNNEDGEKRHKGKVTFFSSWGHKGSKSKDYGNADIDKMGYTTAESDVERDADNSSLNSSYVFSPLLSSYLLF</sequence>
<feature type="region of interest" description="Disordered" evidence="1">
    <location>
        <begin position="1"/>
        <end position="76"/>
    </location>
</feature>
<feature type="compositionally biased region" description="Acidic residues" evidence="1">
    <location>
        <begin position="204"/>
        <end position="213"/>
    </location>
</feature>
<name>A0A9W8ZRK3_9AGAR</name>
<feature type="compositionally biased region" description="Basic residues" evidence="1">
    <location>
        <begin position="176"/>
        <end position="199"/>
    </location>
</feature>